<evidence type="ECO:0000313" key="2">
    <source>
        <dbReference type="EMBL" id="UOQ53198.1"/>
    </source>
</evidence>
<keyword evidence="1" id="KW-0472">Membrane</keyword>
<evidence type="ECO:0000256" key="1">
    <source>
        <dbReference type="SAM" id="Phobius"/>
    </source>
</evidence>
<protein>
    <recommendedName>
        <fullName evidence="4">DUF4880 domain-containing protein</fullName>
    </recommendedName>
</protein>
<evidence type="ECO:0008006" key="4">
    <source>
        <dbReference type="Google" id="ProtNLM"/>
    </source>
</evidence>
<dbReference type="EMBL" id="CP095049">
    <property type="protein sequence ID" value="UOQ53198.1"/>
    <property type="molecule type" value="Genomic_DNA"/>
</dbReference>
<name>A0ABY4F960_9BACT</name>
<evidence type="ECO:0000313" key="3">
    <source>
        <dbReference type="Proteomes" id="UP000831785"/>
    </source>
</evidence>
<dbReference type="RefSeq" id="WP_244718104.1">
    <property type="nucleotide sequence ID" value="NZ_CP095049.1"/>
</dbReference>
<dbReference type="Proteomes" id="UP000831785">
    <property type="component" value="Chromosome"/>
</dbReference>
<keyword evidence="1" id="KW-0812">Transmembrane</keyword>
<proteinExistence type="predicted"/>
<accession>A0ABY4F960</accession>
<keyword evidence="3" id="KW-1185">Reference proteome</keyword>
<gene>
    <name evidence="2" type="ORF">MUN80_00200</name>
</gene>
<keyword evidence="1" id="KW-1133">Transmembrane helix</keyword>
<reference evidence="2 3" key="1">
    <citation type="submission" date="2022-04" db="EMBL/GenBank/DDBJ databases">
        <title>Hymenobacter sp. isolated from the air.</title>
        <authorList>
            <person name="Won M."/>
            <person name="Lee C.-M."/>
            <person name="Woen H.-Y."/>
            <person name="Kwon S.-W."/>
        </authorList>
    </citation>
    <scope>NUCLEOTIDE SEQUENCE [LARGE SCALE GENOMIC DNA]</scope>
    <source>
        <strain evidence="3">5116 S-27</strain>
    </source>
</reference>
<sequence length="93" mass="10783">MRTPDMSDEELDALFQRSAENYPDEHNLSAWLQMERKLDEAAAGQLVRQRVLRIFALEAVVVLMALLGWWGIAATIGWKKRLGQRARRGLWLF</sequence>
<feature type="transmembrane region" description="Helical" evidence="1">
    <location>
        <begin position="54"/>
        <end position="78"/>
    </location>
</feature>
<organism evidence="2 3">
    <name type="scientific">Hymenobacter cellulosivorans</name>
    <dbReference type="NCBI Taxonomy" id="2932249"/>
    <lineage>
        <taxon>Bacteria</taxon>
        <taxon>Pseudomonadati</taxon>
        <taxon>Bacteroidota</taxon>
        <taxon>Cytophagia</taxon>
        <taxon>Cytophagales</taxon>
        <taxon>Hymenobacteraceae</taxon>
        <taxon>Hymenobacter</taxon>
    </lineage>
</organism>